<feature type="chain" id="PRO_5044898742" description="Cell division coordinator CpoB" evidence="1">
    <location>
        <begin position="22"/>
        <end position="270"/>
    </location>
</feature>
<keyword evidence="1" id="KW-0732">Signal</keyword>
<dbReference type="Pfam" id="PF13174">
    <property type="entry name" value="TPR_6"/>
    <property type="match status" value="2"/>
</dbReference>
<dbReference type="RefSeq" id="WP_174135997.1">
    <property type="nucleotide sequence ID" value="NZ_JABUFE010000002.1"/>
</dbReference>
<dbReference type="InterPro" id="IPR034706">
    <property type="entry name" value="CpoB"/>
</dbReference>
<comment type="function">
    <text evidence="1">Mediates coordination of peptidoglycan synthesis and outer membrane constriction during cell division.</text>
</comment>
<dbReference type="Proteomes" id="UP000777935">
    <property type="component" value="Unassembled WGS sequence"/>
</dbReference>
<keyword evidence="1" id="KW-0131">Cell cycle</keyword>
<dbReference type="Gene3D" id="1.25.40.10">
    <property type="entry name" value="Tetratricopeptide repeat domain"/>
    <property type="match status" value="1"/>
</dbReference>
<dbReference type="InterPro" id="IPR019734">
    <property type="entry name" value="TPR_rpt"/>
</dbReference>
<sequence precursor="true">MRRTRAFLLTLGLLLPSAGVADTLADVRAELGAMYQQIESLKAELSPTGSSSNLNQDGTLLDRIISIESELSRLTAKTEQLEFRIGRVVQDGTNRIGDLEFRICELDENCDIGTLGETPTLGGETIGATSGQQVSQPSGGPQLAISEAADFDQAKALFEQGDFAMAIQKFDAFNDTYPGGPLAAQANLLKGEAHEAMGDTAPAARAYLNAFSSDPNGQDAPRALTRLGTSLGRLGQQREACVTLGEVEIRFPNNAQVTEARTSMRDLGCQ</sequence>
<dbReference type="HAMAP" id="MF_02066">
    <property type="entry name" value="CpoB"/>
    <property type="match status" value="1"/>
</dbReference>
<proteinExistence type="inferred from homology"/>
<gene>
    <name evidence="2" type="primary">ybgF</name>
    <name evidence="1" type="synonym">cpoB</name>
    <name evidence="2" type="ORF">HRQ87_05325</name>
</gene>
<keyword evidence="3" id="KW-1185">Reference proteome</keyword>
<comment type="subcellular location">
    <subcellularLocation>
        <location evidence="1">Periplasm</location>
    </subcellularLocation>
</comment>
<keyword evidence="1" id="KW-0574">Periplasm</keyword>
<dbReference type="NCBIfam" id="TIGR02795">
    <property type="entry name" value="tol_pal_ybgF"/>
    <property type="match status" value="1"/>
</dbReference>
<feature type="signal peptide" evidence="1">
    <location>
        <begin position="1"/>
        <end position="21"/>
    </location>
</feature>
<accession>A0ABX2IMW2</accession>
<dbReference type="EMBL" id="JABUFE010000002">
    <property type="protein sequence ID" value="NSX54214.1"/>
    <property type="molecule type" value="Genomic_DNA"/>
</dbReference>
<comment type="similarity">
    <text evidence="1">Belongs to the CpoB family.</text>
</comment>
<organism evidence="2 3">
    <name type="scientific">Parasulfitobacter algicola</name>
    <dbReference type="NCBI Taxonomy" id="2614809"/>
    <lineage>
        <taxon>Bacteria</taxon>
        <taxon>Pseudomonadati</taxon>
        <taxon>Pseudomonadota</taxon>
        <taxon>Alphaproteobacteria</taxon>
        <taxon>Rhodobacterales</taxon>
        <taxon>Roseobacteraceae</taxon>
        <taxon>Parasulfitobacter</taxon>
    </lineage>
</organism>
<dbReference type="SUPFAM" id="SSF48452">
    <property type="entry name" value="TPR-like"/>
    <property type="match status" value="1"/>
</dbReference>
<evidence type="ECO:0000313" key="3">
    <source>
        <dbReference type="Proteomes" id="UP000777935"/>
    </source>
</evidence>
<name>A0ABX2IMW2_9RHOB</name>
<reference evidence="2 3" key="1">
    <citation type="submission" date="2020-06" db="EMBL/GenBank/DDBJ databases">
        <title>Sulfitobacter algicola sp. nov., isolated from green algae.</title>
        <authorList>
            <person name="Wang C."/>
        </authorList>
    </citation>
    <scope>NUCLEOTIDE SEQUENCE [LARGE SCALE GENOMIC DNA]</scope>
    <source>
        <strain evidence="2 3">1151</strain>
    </source>
</reference>
<evidence type="ECO:0000313" key="2">
    <source>
        <dbReference type="EMBL" id="NSX54214.1"/>
    </source>
</evidence>
<evidence type="ECO:0000256" key="1">
    <source>
        <dbReference type="HAMAP-Rule" id="MF_02066"/>
    </source>
</evidence>
<dbReference type="InterPro" id="IPR011990">
    <property type="entry name" value="TPR-like_helical_dom_sf"/>
</dbReference>
<keyword evidence="1" id="KW-0132">Cell division</keyword>
<dbReference type="InterPro" id="IPR014162">
    <property type="entry name" value="CpoB_C"/>
</dbReference>
<protein>
    <recommendedName>
        <fullName evidence="1">Cell division coordinator CpoB</fullName>
    </recommendedName>
</protein>
<comment type="caution">
    <text evidence="2">The sequence shown here is derived from an EMBL/GenBank/DDBJ whole genome shotgun (WGS) entry which is preliminary data.</text>
</comment>